<accession>A0A835Q6R3</accession>
<dbReference type="AlphaFoldDB" id="A0A835Q6R3"/>
<keyword evidence="3" id="KW-1185">Reference proteome</keyword>
<feature type="compositionally biased region" description="Polar residues" evidence="1">
    <location>
        <begin position="33"/>
        <end position="45"/>
    </location>
</feature>
<proteinExistence type="predicted"/>
<protein>
    <submittedName>
        <fullName evidence="2">Uncharacterized protein</fullName>
    </submittedName>
</protein>
<dbReference type="Proteomes" id="UP000636800">
    <property type="component" value="Unassembled WGS sequence"/>
</dbReference>
<feature type="region of interest" description="Disordered" evidence="1">
    <location>
        <begin position="30"/>
        <end position="85"/>
    </location>
</feature>
<sequence>MREKGLGREDAVDEAALAVGARRYMSKKLRMEPTTTVEKTKSSSLRPKLGREDMSPRTQALTPTSSSMRTLKGNWGSAETLDRHP</sequence>
<dbReference type="EMBL" id="JADCNL010000009">
    <property type="protein sequence ID" value="KAG0467405.1"/>
    <property type="molecule type" value="Genomic_DNA"/>
</dbReference>
<evidence type="ECO:0000256" key="1">
    <source>
        <dbReference type="SAM" id="MobiDB-lite"/>
    </source>
</evidence>
<gene>
    <name evidence="2" type="ORF">HPP92_018985</name>
</gene>
<comment type="caution">
    <text evidence="2">The sequence shown here is derived from an EMBL/GenBank/DDBJ whole genome shotgun (WGS) entry which is preliminary data.</text>
</comment>
<evidence type="ECO:0000313" key="3">
    <source>
        <dbReference type="Proteomes" id="UP000636800"/>
    </source>
</evidence>
<reference evidence="2 3" key="1">
    <citation type="journal article" date="2020" name="Nat. Food">
        <title>A phased Vanilla planifolia genome enables genetic improvement of flavour and production.</title>
        <authorList>
            <person name="Hasing T."/>
            <person name="Tang H."/>
            <person name="Brym M."/>
            <person name="Khazi F."/>
            <person name="Huang T."/>
            <person name="Chambers A.H."/>
        </authorList>
    </citation>
    <scope>NUCLEOTIDE SEQUENCE [LARGE SCALE GENOMIC DNA]</scope>
    <source>
        <tissue evidence="2">Leaf</tissue>
    </source>
</reference>
<feature type="compositionally biased region" description="Polar residues" evidence="1">
    <location>
        <begin position="56"/>
        <end position="69"/>
    </location>
</feature>
<dbReference type="OrthoDB" id="778537at2759"/>
<evidence type="ECO:0000313" key="2">
    <source>
        <dbReference type="EMBL" id="KAG0467405.1"/>
    </source>
</evidence>
<name>A0A835Q6R3_VANPL</name>
<organism evidence="2 3">
    <name type="scientific">Vanilla planifolia</name>
    <name type="common">Vanilla</name>
    <dbReference type="NCBI Taxonomy" id="51239"/>
    <lineage>
        <taxon>Eukaryota</taxon>
        <taxon>Viridiplantae</taxon>
        <taxon>Streptophyta</taxon>
        <taxon>Embryophyta</taxon>
        <taxon>Tracheophyta</taxon>
        <taxon>Spermatophyta</taxon>
        <taxon>Magnoliopsida</taxon>
        <taxon>Liliopsida</taxon>
        <taxon>Asparagales</taxon>
        <taxon>Orchidaceae</taxon>
        <taxon>Vanilloideae</taxon>
        <taxon>Vanilleae</taxon>
        <taxon>Vanilla</taxon>
    </lineage>
</organism>